<keyword evidence="1" id="KW-1133">Transmembrane helix</keyword>
<keyword evidence="1" id="KW-0472">Membrane</keyword>
<evidence type="ECO:0000313" key="2">
    <source>
        <dbReference type="EMBL" id="HDY60259.1"/>
    </source>
</evidence>
<sequence>METHIKFSTQVIRFFVNSLILSFVVVASIGTKGSRCGGGGGEPPPQIPPKSFGVEVDKVENSEWSYLDYIFTDAFKKAKPNVSPNYYYGEASIDTQDWLDE</sequence>
<reference evidence="2" key="1">
    <citation type="journal article" date="2020" name="mSystems">
        <title>Genome- and Community-Level Interaction Insights into Carbon Utilization and Element Cycling Functions of Hydrothermarchaeota in Hydrothermal Sediment.</title>
        <authorList>
            <person name="Zhou Z."/>
            <person name="Liu Y."/>
            <person name="Xu W."/>
            <person name="Pan J."/>
            <person name="Luo Z.H."/>
            <person name="Li M."/>
        </authorList>
    </citation>
    <scope>NUCLEOTIDE SEQUENCE [LARGE SCALE GENOMIC DNA]</scope>
    <source>
        <strain evidence="2">SpSt-258</strain>
    </source>
</reference>
<feature type="transmembrane region" description="Helical" evidence="1">
    <location>
        <begin position="12"/>
        <end position="30"/>
    </location>
</feature>
<accession>A0A7V0Z807</accession>
<dbReference type="EMBL" id="DSKY01000022">
    <property type="protein sequence ID" value="HDY60259.1"/>
    <property type="molecule type" value="Genomic_DNA"/>
</dbReference>
<gene>
    <name evidence="2" type="ORF">ENP86_12075</name>
</gene>
<proteinExistence type="predicted"/>
<organism evidence="2">
    <name type="scientific">candidate division WOR-3 bacterium</name>
    <dbReference type="NCBI Taxonomy" id="2052148"/>
    <lineage>
        <taxon>Bacteria</taxon>
        <taxon>Bacteria division WOR-3</taxon>
    </lineage>
</organism>
<comment type="caution">
    <text evidence="2">The sequence shown here is derived from an EMBL/GenBank/DDBJ whole genome shotgun (WGS) entry which is preliminary data.</text>
</comment>
<keyword evidence="1" id="KW-0812">Transmembrane</keyword>
<name>A0A7V0Z807_UNCW3</name>
<protein>
    <submittedName>
        <fullName evidence="2">Uncharacterized protein</fullName>
    </submittedName>
</protein>
<dbReference type="AlphaFoldDB" id="A0A7V0Z807"/>
<evidence type="ECO:0000256" key="1">
    <source>
        <dbReference type="SAM" id="Phobius"/>
    </source>
</evidence>